<dbReference type="SUPFAM" id="SSF48371">
    <property type="entry name" value="ARM repeat"/>
    <property type="match status" value="2"/>
</dbReference>
<name>A0AA39H4H7_9BILA</name>
<proteinExistence type="predicted"/>
<dbReference type="InterPro" id="IPR011989">
    <property type="entry name" value="ARM-like"/>
</dbReference>
<evidence type="ECO:0000313" key="3">
    <source>
        <dbReference type="EMBL" id="KAK0399045.1"/>
    </source>
</evidence>
<evidence type="ECO:0008006" key="5">
    <source>
        <dbReference type="Google" id="ProtNLM"/>
    </source>
</evidence>
<dbReference type="InterPro" id="IPR016024">
    <property type="entry name" value="ARM-type_fold"/>
</dbReference>
<keyword evidence="1" id="KW-0677">Repeat</keyword>
<protein>
    <recommendedName>
        <fullName evidence="5">TOG domain-containing protein</fullName>
    </recommendedName>
</protein>
<dbReference type="Gene3D" id="1.25.10.10">
    <property type="entry name" value="Leucine-rich Repeat Variant"/>
    <property type="match status" value="3"/>
</dbReference>
<feature type="coiled-coil region" evidence="2">
    <location>
        <begin position="1030"/>
        <end position="1057"/>
    </location>
</feature>
<reference evidence="3" key="1">
    <citation type="submission" date="2023-06" db="EMBL/GenBank/DDBJ databases">
        <title>Genomic analysis of the entomopathogenic nematode Steinernema hermaphroditum.</title>
        <authorList>
            <person name="Schwarz E.M."/>
            <person name="Heppert J.K."/>
            <person name="Baniya A."/>
            <person name="Schwartz H.T."/>
            <person name="Tan C.-H."/>
            <person name="Antoshechkin I."/>
            <person name="Sternberg P.W."/>
            <person name="Goodrich-Blair H."/>
            <person name="Dillman A.R."/>
        </authorList>
    </citation>
    <scope>NUCLEOTIDE SEQUENCE</scope>
    <source>
        <strain evidence="3">PS9179</strain>
        <tissue evidence="3">Whole animal</tissue>
    </source>
</reference>
<dbReference type="GO" id="GO:0005829">
    <property type="term" value="C:cytosol"/>
    <property type="evidence" value="ECO:0007669"/>
    <property type="project" value="TreeGrafter"/>
</dbReference>
<dbReference type="Proteomes" id="UP001175271">
    <property type="component" value="Unassembled WGS sequence"/>
</dbReference>
<dbReference type="EMBL" id="JAUCMV010000005">
    <property type="protein sequence ID" value="KAK0399045.1"/>
    <property type="molecule type" value="Genomic_DNA"/>
</dbReference>
<organism evidence="3 4">
    <name type="scientific">Steinernema hermaphroditum</name>
    <dbReference type="NCBI Taxonomy" id="289476"/>
    <lineage>
        <taxon>Eukaryota</taxon>
        <taxon>Metazoa</taxon>
        <taxon>Ecdysozoa</taxon>
        <taxon>Nematoda</taxon>
        <taxon>Chromadorea</taxon>
        <taxon>Rhabditida</taxon>
        <taxon>Tylenchina</taxon>
        <taxon>Panagrolaimomorpha</taxon>
        <taxon>Strongyloidoidea</taxon>
        <taxon>Steinernematidae</taxon>
        <taxon>Steinernema</taxon>
    </lineage>
</organism>
<keyword evidence="4" id="KW-1185">Reference proteome</keyword>
<dbReference type="PANTHER" id="PTHR23346">
    <property type="entry name" value="TRANSLATIONAL ACTIVATOR GCN1-RELATED"/>
    <property type="match status" value="1"/>
</dbReference>
<dbReference type="GO" id="GO:0006417">
    <property type="term" value="P:regulation of translation"/>
    <property type="evidence" value="ECO:0007669"/>
    <property type="project" value="TreeGrafter"/>
</dbReference>
<dbReference type="PANTHER" id="PTHR23346:SF7">
    <property type="entry name" value="STALLED RIBOSOME SENSOR GCN1"/>
    <property type="match status" value="1"/>
</dbReference>
<sequence length="1672" mass="189983">MKKGMLRSPETRLVEDLPEIIYYFLTVAFCWPDYTVRRLAEGTVKSTALSDPVQFVSNLFSYAYNALTESGLDQMMEKAYYSVTNQSEKQEFSLPGRLFRALAVFLFKQVDLDSTSVEQCRKLMVSSLPLCSLPRFVECDGSLWIRTLYRFRCGSEAFFSDEEFCQNLVEIVFATVQLDVKVNMIRLLIAEGDTSSFMNVTIWQKINTLLSAIDISDYYDIPENHYHIFNTPEGVLFNTAVIDENSEENVNAKNLRRDNKAYSYKEQQAEIQLRKELAEKKRAEGKLTKQQEKAIENELKRESEIPFDPSEDYLHEIVDHATLRELKSSYLFPEWCEESLEDQIGRTFALLSTLCLDLGCDDEEEELDVDYYRDTMNVSKLLFVLPLLKSVVYSTKWPSSMKFLVVNFIKDAVRKPFIKKDDIGTVPLVEYAQLLLSLIGNHEFSHIFDACNESLGNMADIIEMSDEPTAGVPFYQTLIQYLPDALSDEKRIVALKTLSKLRCTMTSLLKRHQCPDFVHRIFVARFDSSVEVKGLAEQICTDLNVEVNVELCEKLLDDVKFEKINLTAVPEALKAFITVYPNEMNTALIKLKTVYEETKKPSGGEVDQFGRLIVAPKDQSSTRLEALHFISLIVPDGLCDADLERRAAMIHAASRVINRFGEVNMNDYLEKECDALSEVAEHDVLREGLVVLLGTFAKDLDKGNPKMTQIFARLIATLSTPSQQVRESVARCNAPLVRLMQEQAKQLLRHLTKLLLSDSTYGEQRGAAYGIGGITRLVEDLPEIIYYFLTVAFCWPDYTVRRLAEGTVKSTALSDPVQFVSNLFSYAYNALTESGLDQMMEKAYYSVTNQSEKQEFSLPGRLFRALAVFLFKQVDLDSTSVEQCRKLMVSSLPLCSLPRFVECDGSLWIRTLYRFRCGSEAFFSDEEFCQNLVEIVFATVQLDVKVNMIRLLIAEGDTSSFMNVTIWQKINTLLSAIDISDYYDIPENHYHIFNTPEGVLFNTAVIDENSEENVNAKNLRRDNKAYSYKEQQAEIQLRKELAEKKRAEGKLTKQQEKAIENELKRESEIPFDPSEDYLHEIVDHATLRELKSSYLFPEWCEESLEDQIGRTFALLSTLCLDLGCDDEEEELDVNYYRDIMNVSKLLFVLPLLKSVVYSTKWPSSMKFLVVNFIKDAVRKSFIKKDDIGTVPLVEYAQLLLSLIGNHEFSHIFDACNESLGNMADIIEMSDEPTAGVPFYQTLIQYLPDALSDEKRIVALKTLSKLRCTMTSLLKRHQCPDFVHRIFVARFDSTVEVKGLAEQICTDLNVEVNVELCEKLLDDVKFEKINLTAVPEALKAFITVYPNEMNTALIKLKTVYEETKKPSGGEVDQLGRLIIVPKDQSSTRLGYASCFLALAQFVRREEALHFISLIVPDGLCDADSECRAAIIHAASRAINRFGEVNMNDFLPYLEKECDALSEDAEHDVLREGLVVLLGTFAKDLDEGNPKMTQIFARLIATLSTPSQQVRESVARCNAPLVRLMQEQAKELLRHLTKLLLSDSTYGERRGAAYGIGGIVKGLSLYQMKELELMDIIKTSLEEKKSAKKRGGGLLALKMLSRSLGNLFEPYLLQVVTNLLIAFGDSNDSVRKSADDQGWAKVIAEGSPRQYQVHPLYGFSLIGFNYAYHQTCIL</sequence>
<dbReference type="GO" id="GO:0034198">
    <property type="term" value="P:cellular response to amino acid starvation"/>
    <property type="evidence" value="ECO:0007669"/>
    <property type="project" value="TreeGrafter"/>
</dbReference>
<dbReference type="Pfam" id="PF24987">
    <property type="entry name" value="HEAT_EF3_N"/>
    <property type="match status" value="1"/>
</dbReference>
<dbReference type="GO" id="GO:0019887">
    <property type="term" value="F:protein kinase regulator activity"/>
    <property type="evidence" value="ECO:0007669"/>
    <property type="project" value="TreeGrafter"/>
</dbReference>
<comment type="caution">
    <text evidence="3">The sequence shown here is derived from an EMBL/GenBank/DDBJ whole genome shotgun (WGS) entry which is preliminary data.</text>
</comment>
<gene>
    <name evidence="3" type="ORF">QR680_002880</name>
</gene>
<evidence type="ECO:0000256" key="1">
    <source>
        <dbReference type="ARBA" id="ARBA00022737"/>
    </source>
</evidence>
<accession>A0AA39H4H7</accession>
<feature type="coiled-coil region" evidence="2">
    <location>
        <begin position="266"/>
        <end position="293"/>
    </location>
</feature>
<evidence type="ECO:0000256" key="2">
    <source>
        <dbReference type="SAM" id="Coils"/>
    </source>
</evidence>
<evidence type="ECO:0000313" key="4">
    <source>
        <dbReference type="Proteomes" id="UP001175271"/>
    </source>
</evidence>
<keyword evidence="2" id="KW-0175">Coiled coil</keyword>